<dbReference type="PANTHER" id="PTHR43365">
    <property type="entry name" value="BLR7806 PROTEIN"/>
    <property type="match status" value="1"/>
</dbReference>
<dbReference type="GO" id="GO:0003988">
    <property type="term" value="F:acetyl-CoA C-acyltransferase activity"/>
    <property type="evidence" value="ECO:0007669"/>
    <property type="project" value="UniProtKB-EC"/>
</dbReference>
<dbReference type="InterPro" id="IPR020617">
    <property type="entry name" value="Thiolase_C"/>
</dbReference>
<dbReference type="Pfam" id="PF00108">
    <property type="entry name" value="Thiolase_N"/>
    <property type="match status" value="1"/>
</dbReference>
<dbReference type="RefSeq" id="WP_295324389.1">
    <property type="nucleotide sequence ID" value="NZ_LT598653.1"/>
</dbReference>
<keyword evidence="2 4" id="KW-0808">Transferase</keyword>
<organism evidence="7">
    <name type="scientific">uncultured Sphingopyxis sp</name>
    <dbReference type="NCBI Taxonomy" id="310581"/>
    <lineage>
        <taxon>Bacteria</taxon>
        <taxon>Pseudomonadati</taxon>
        <taxon>Pseudomonadota</taxon>
        <taxon>Alphaproteobacteria</taxon>
        <taxon>Sphingomonadales</taxon>
        <taxon>Sphingomonadaceae</taxon>
        <taxon>Sphingopyxis</taxon>
        <taxon>environmental samples</taxon>
    </lineage>
</organism>
<feature type="domain" description="Thiolase N-terminal" evidence="5">
    <location>
        <begin position="5"/>
        <end position="217"/>
    </location>
</feature>
<dbReference type="PIRSF" id="PIRSF000429">
    <property type="entry name" value="Ac-CoA_Ac_transf"/>
    <property type="match status" value="1"/>
</dbReference>
<dbReference type="EC" id="2.3.1.16" evidence="7"/>
<evidence type="ECO:0000256" key="3">
    <source>
        <dbReference type="ARBA" id="ARBA00023315"/>
    </source>
</evidence>
<evidence type="ECO:0000256" key="1">
    <source>
        <dbReference type="ARBA" id="ARBA00010982"/>
    </source>
</evidence>
<proteinExistence type="inferred from homology"/>
<dbReference type="KEGG" id="sphu:SPPYR_0971"/>
<accession>A0A1Y5PQ41</accession>
<reference evidence="7" key="1">
    <citation type="submission" date="2016-03" db="EMBL/GenBank/DDBJ databases">
        <authorList>
            <person name="Ploux O."/>
        </authorList>
    </citation>
    <scope>NUCLEOTIDE SEQUENCE</scope>
    <source>
        <strain evidence="7">UC10</strain>
    </source>
</reference>
<dbReference type="Gene3D" id="3.40.47.10">
    <property type="match status" value="2"/>
</dbReference>
<evidence type="ECO:0000256" key="2">
    <source>
        <dbReference type="ARBA" id="ARBA00022679"/>
    </source>
</evidence>
<sequence>MTDVYLYDAVRTPRGKAREDGGLARLSPQELVRQQAAALAARCGEIVPDALILGCVTQSGAQGGHIALVSKLHAGLPDTTAAHSLNNYCASGLSAIGQAVAKVASGEIAVALAGGVESMSSAPFLGDRAGYYTNDELPPRARFVPPVLAADRLAHAEGITRPELDAVALASQQKAGAAESDAALQKSRIATGSLDGEECIRPQTSAESLAAAPAAFGELQVQYAGALEGATFEPLHSIAHAPPICDGAGLALVGGHGLGIAPRARVVAFAESGGDPAASLTAGFAAMDKVLARAGLTLGDMDRIEFMEAFAVTIAKFYRDRDADPARVNVSGGHLAKGHPMGASGAILTSTLLDALDVCGGRYGLVVLTGAMGVGAAMVVERVI</sequence>
<keyword evidence="3 4" id="KW-0012">Acyltransferase</keyword>
<gene>
    <name evidence="7" type="ORF">SPPYR_0971</name>
</gene>
<comment type="similarity">
    <text evidence="1 4">Belongs to the thiolase-like superfamily. Thiolase family.</text>
</comment>
<dbReference type="PANTHER" id="PTHR43365:SF1">
    <property type="entry name" value="ACETYL-COA C-ACYLTRANSFERASE"/>
    <property type="match status" value="1"/>
</dbReference>
<evidence type="ECO:0000256" key="4">
    <source>
        <dbReference type="RuleBase" id="RU003557"/>
    </source>
</evidence>
<dbReference type="AlphaFoldDB" id="A0A1Y5PQ41"/>
<dbReference type="InterPro" id="IPR016039">
    <property type="entry name" value="Thiolase-like"/>
</dbReference>
<dbReference type="InterPro" id="IPR020616">
    <property type="entry name" value="Thiolase_N"/>
</dbReference>
<feature type="domain" description="Thiolase C-terminal" evidence="6">
    <location>
        <begin position="262"/>
        <end position="382"/>
    </location>
</feature>
<dbReference type="InterPro" id="IPR020615">
    <property type="entry name" value="Thiolase_acyl_enz_int_AS"/>
</dbReference>
<dbReference type="InterPro" id="IPR020613">
    <property type="entry name" value="Thiolase_CS"/>
</dbReference>
<protein>
    <submittedName>
        <fullName evidence="7">Acetyl-CoA C-acyltransferase</fullName>
        <ecNumber evidence="7">2.3.1.16</ecNumber>
    </submittedName>
</protein>
<dbReference type="EMBL" id="LT598653">
    <property type="protein sequence ID" value="SBV32091.1"/>
    <property type="molecule type" value="Genomic_DNA"/>
</dbReference>
<dbReference type="InterPro" id="IPR002155">
    <property type="entry name" value="Thiolase"/>
</dbReference>
<name>A0A1Y5PQ41_9SPHN</name>
<dbReference type="CDD" id="cd00751">
    <property type="entry name" value="thiolase"/>
    <property type="match status" value="1"/>
</dbReference>
<dbReference type="NCBIfam" id="TIGR01930">
    <property type="entry name" value="AcCoA-C-Actrans"/>
    <property type="match status" value="1"/>
</dbReference>
<dbReference type="PROSITE" id="PS00737">
    <property type="entry name" value="THIOLASE_2"/>
    <property type="match status" value="1"/>
</dbReference>
<dbReference type="PROSITE" id="PS00098">
    <property type="entry name" value="THIOLASE_1"/>
    <property type="match status" value="1"/>
</dbReference>
<dbReference type="SUPFAM" id="SSF53901">
    <property type="entry name" value="Thiolase-like"/>
    <property type="match status" value="2"/>
</dbReference>
<evidence type="ECO:0000259" key="6">
    <source>
        <dbReference type="Pfam" id="PF02803"/>
    </source>
</evidence>
<dbReference type="Pfam" id="PF02803">
    <property type="entry name" value="Thiolase_C"/>
    <property type="match status" value="1"/>
</dbReference>
<evidence type="ECO:0000313" key="7">
    <source>
        <dbReference type="EMBL" id="SBV32091.1"/>
    </source>
</evidence>
<evidence type="ECO:0000259" key="5">
    <source>
        <dbReference type="Pfam" id="PF00108"/>
    </source>
</evidence>